<dbReference type="AlphaFoldDB" id="A0A3E1R9P3"/>
<name>A0A3E1R9P3_9BURK</name>
<dbReference type="PANTHER" id="PTHR43080">
    <property type="entry name" value="CBS DOMAIN-CONTAINING PROTEIN CBSX3, MITOCHONDRIAL"/>
    <property type="match status" value="1"/>
</dbReference>
<dbReference type="Pfam" id="PF00571">
    <property type="entry name" value="CBS"/>
    <property type="match status" value="2"/>
</dbReference>
<dbReference type="PANTHER" id="PTHR43080:SF2">
    <property type="entry name" value="CBS DOMAIN-CONTAINING PROTEIN"/>
    <property type="match status" value="1"/>
</dbReference>
<dbReference type="RefSeq" id="WP_117178736.1">
    <property type="nucleotide sequence ID" value="NZ_QFZK01000010.1"/>
</dbReference>
<reference evidence="4 5" key="1">
    <citation type="submission" date="2018-05" db="EMBL/GenBank/DDBJ databases">
        <title>Rhodoferax soyangensis sp.nov., isolated from an oligotrophic freshwater lake.</title>
        <authorList>
            <person name="Park M."/>
        </authorList>
    </citation>
    <scope>NUCLEOTIDE SEQUENCE [LARGE SCALE GENOMIC DNA]</scope>
    <source>
        <strain evidence="4 5">IMCC26218</strain>
    </source>
</reference>
<keyword evidence="1 2" id="KW-0129">CBS domain</keyword>
<evidence type="ECO:0000259" key="3">
    <source>
        <dbReference type="PROSITE" id="PS51371"/>
    </source>
</evidence>
<accession>A0A3E1R9P3</accession>
<proteinExistence type="predicted"/>
<dbReference type="InterPro" id="IPR046342">
    <property type="entry name" value="CBS_dom_sf"/>
</dbReference>
<dbReference type="CDD" id="cd17775">
    <property type="entry name" value="CBS_pair_bact_arch"/>
    <property type="match status" value="1"/>
</dbReference>
<evidence type="ECO:0000313" key="4">
    <source>
        <dbReference type="EMBL" id="RFO96075.1"/>
    </source>
</evidence>
<sequence length="153" mass="16864">MGERLTTGEISTRSVTIAFRRTSLGGAARLMRDNHVGCLVVVQETDGHNTVVGMLTDRDIVTAVVAPELDLNRYCVEDVMSTDLVTAREDDSLIDLMRTMRREGVRRVPVVGAQGELLGLVTLDDVLDILAEELSLLVGTIQSGKQRERQMRI</sequence>
<dbReference type="SMART" id="SM00116">
    <property type="entry name" value="CBS"/>
    <property type="match status" value="2"/>
</dbReference>
<dbReference type="SUPFAM" id="SSF54631">
    <property type="entry name" value="CBS-domain pair"/>
    <property type="match status" value="1"/>
</dbReference>
<comment type="caution">
    <text evidence="4">The sequence shown here is derived from an EMBL/GenBank/DDBJ whole genome shotgun (WGS) entry which is preliminary data.</text>
</comment>
<dbReference type="PROSITE" id="PS51371">
    <property type="entry name" value="CBS"/>
    <property type="match status" value="2"/>
</dbReference>
<evidence type="ECO:0000313" key="5">
    <source>
        <dbReference type="Proteomes" id="UP000260665"/>
    </source>
</evidence>
<feature type="domain" description="CBS" evidence="3">
    <location>
        <begin position="11"/>
        <end position="71"/>
    </location>
</feature>
<gene>
    <name evidence="4" type="ORF">DIC66_15260</name>
</gene>
<dbReference type="Proteomes" id="UP000260665">
    <property type="component" value="Unassembled WGS sequence"/>
</dbReference>
<evidence type="ECO:0000256" key="1">
    <source>
        <dbReference type="ARBA" id="ARBA00023122"/>
    </source>
</evidence>
<feature type="domain" description="CBS" evidence="3">
    <location>
        <begin position="80"/>
        <end position="136"/>
    </location>
</feature>
<organism evidence="4 5">
    <name type="scientific">Rhodoferax lacus</name>
    <dbReference type="NCBI Taxonomy" id="2184758"/>
    <lineage>
        <taxon>Bacteria</taxon>
        <taxon>Pseudomonadati</taxon>
        <taxon>Pseudomonadota</taxon>
        <taxon>Betaproteobacteria</taxon>
        <taxon>Burkholderiales</taxon>
        <taxon>Comamonadaceae</taxon>
        <taxon>Rhodoferax</taxon>
    </lineage>
</organism>
<evidence type="ECO:0000256" key="2">
    <source>
        <dbReference type="PROSITE-ProRule" id="PRU00703"/>
    </source>
</evidence>
<dbReference type="InterPro" id="IPR051257">
    <property type="entry name" value="Diverse_CBS-Domain"/>
</dbReference>
<dbReference type="EMBL" id="QFZK01000010">
    <property type="protein sequence ID" value="RFO96075.1"/>
    <property type="molecule type" value="Genomic_DNA"/>
</dbReference>
<dbReference type="InterPro" id="IPR000644">
    <property type="entry name" value="CBS_dom"/>
</dbReference>
<dbReference type="OrthoDB" id="9794094at2"/>
<keyword evidence="5" id="KW-1185">Reference proteome</keyword>
<protein>
    <submittedName>
        <fullName evidence="4">CBS domain-containing protein</fullName>
    </submittedName>
</protein>
<dbReference type="Gene3D" id="3.10.580.10">
    <property type="entry name" value="CBS-domain"/>
    <property type="match status" value="1"/>
</dbReference>